<organism evidence="10 11">
    <name type="scientific">Hydra vulgaris</name>
    <name type="common">Hydra</name>
    <name type="synonym">Hydra attenuata</name>
    <dbReference type="NCBI Taxonomy" id="6087"/>
    <lineage>
        <taxon>Eukaryota</taxon>
        <taxon>Metazoa</taxon>
        <taxon>Cnidaria</taxon>
        <taxon>Hydrozoa</taxon>
        <taxon>Hydroidolina</taxon>
        <taxon>Anthoathecata</taxon>
        <taxon>Aplanulata</taxon>
        <taxon>Hydridae</taxon>
        <taxon>Hydra</taxon>
    </lineage>
</organism>
<keyword evidence="4" id="KW-0747">Spliceosome</keyword>
<evidence type="ECO:0000256" key="2">
    <source>
        <dbReference type="ARBA" id="ARBA00015189"/>
    </source>
</evidence>
<dbReference type="CDD" id="cd12442">
    <property type="entry name" value="RRM_RBM48"/>
    <property type="match status" value="1"/>
</dbReference>
<keyword evidence="6" id="KW-0508">mRNA splicing</keyword>
<evidence type="ECO:0000256" key="5">
    <source>
        <dbReference type="ARBA" id="ARBA00022884"/>
    </source>
</evidence>
<dbReference type="InterPro" id="IPR039599">
    <property type="entry name" value="RBM48"/>
</dbReference>
<evidence type="ECO:0000256" key="1">
    <source>
        <dbReference type="ARBA" id="ARBA00006938"/>
    </source>
</evidence>
<dbReference type="PROSITE" id="PS50102">
    <property type="entry name" value="RRM"/>
    <property type="match status" value="1"/>
</dbReference>
<comment type="function">
    <text evidence="7">As a component of the minor spliceosome, involved in the splicing of U12-type introns in pre-mRNAs.</text>
</comment>
<dbReference type="InterPro" id="IPR035979">
    <property type="entry name" value="RBD_domain_sf"/>
</dbReference>
<proteinExistence type="inferred from homology"/>
<evidence type="ECO:0000256" key="4">
    <source>
        <dbReference type="ARBA" id="ARBA00022728"/>
    </source>
</evidence>
<dbReference type="InterPro" id="IPR012677">
    <property type="entry name" value="Nucleotide-bd_a/b_plait_sf"/>
</dbReference>
<accession>A0ABM4CYY5</accession>
<evidence type="ECO:0000256" key="8">
    <source>
        <dbReference type="PROSITE-ProRule" id="PRU00176"/>
    </source>
</evidence>
<dbReference type="Pfam" id="PF00076">
    <property type="entry name" value="RRM_1"/>
    <property type="match status" value="1"/>
</dbReference>
<keyword evidence="3" id="KW-0507">mRNA processing</keyword>
<keyword evidence="5 8" id="KW-0694">RNA-binding</keyword>
<evidence type="ECO:0000256" key="3">
    <source>
        <dbReference type="ARBA" id="ARBA00022664"/>
    </source>
</evidence>
<evidence type="ECO:0000259" key="9">
    <source>
        <dbReference type="PROSITE" id="PS50102"/>
    </source>
</evidence>
<comment type="similarity">
    <text evidence="1">Belongs to the RBM48 family.</text>
</comment>
<dbReference type="Proteomes" id="UP001652625">
    <property type="component" value="Chromosome 11"/>
</dbReference>
<evidence type="ECO:0000313" key="11">
    <source>
        <dbReference type="RefSeq" id="XP_065667177.1"/>
    </source>
</evidence>
<dbReference type="PANTHER" id="PTHR20957">
    <property type="entry name" value="RNA-BINDING PROTEIN 48"/>
    <property type="match status" value="1"/>
</dbReference>
<reference evidence="11" key="1">
    <citation type="submission" date="2025-08" db="UniProtKB">
        <authorList>
            <consortium name="RefSeq"/>
        </authorList>
    </citation>
    <scope>IDENTIFICATION</scope>
</reference>
<gene>
    <name evidence="11" type="primary">LOC100209751</name>
</gene>
<dbReference type="InterPro" id="IPR034264">
    <property type="entry name" value="RBM48_RRM"/>
</dbReference>
<dbReference type="RefSeq" id="XP_065667177.1">
    <property type="nucleotide sequence ID" value="XM_065811105.1"/>
</dbReference>
<dbReference type="InterPro" id="IPR000504">
    <property type="entry name" value="RRM_dom"/>
</dbReference>
<protein>
    <recommendedName>
        <fullName evidence="2">RNA-binding protein 48</fullName>
    </recommendedName>
</protein>
<sequence length="400" mass="46546">MEGVQAHHLKKEVCYKRPIYREARWERAIKVYTINQESKYLLVQGIPQVGANKELIELFSLYGEVEDSHLLDNYPTEKFTEVYWVKYKRIQSARFAKKKLDNQSFFGGLLHVCYAPEYESKKDTKEKLVERQRAVLKKCKEYNDEWKKNSRKLLEDSSTDQSKLKNFSSCAKKQTTTLPNASMIDAKSLPSIPIDLNPIIPQPSSFSTHLFNTNSCHQDLPRVPSKQATLPEDLKYLSAIEVYPKYFENITHITDEERNHIMKDKSEKDNTNIQSASADETVCKKKAIVWNPKFSERMNKNSSTYTYSESPGAWDPYKESRINSCKRLLNDNTGDEYNNVVHNIRNRLNTTVEPNMQPLSELAECPLLMITKSESRCELTEKDHSQNLITRKRNANRKRI</sequence>
<evidence type="ECO:0000313" key="10">
    <source>
        <dbReference type="Proteomes" id="UP001652625"/>
    </source>
</evidence>
<dbReference type="PANTHER" id="PTHR20957:SF0">
    <property type="entry name" value="RNA-BINDING PROTEIN 48"/>
    <property type="match status" value="1"/>
</dbReference>
<evidence type="ECO:0000256" key="7">
    <source>
        <dbReference type="ARBA" id="ARBA00035004"/>
    </source>
</evidence>
<dbReference type="SUPFAM" id="SSF54928">
    <property type="entry name" value="RNA-binding domain, RBD"/>
    <property type="match status" value="1"/>
</dbReference>
<evidence type="ECO:0000256" key="6">
    <source>
        <dbReference type="ARBA" id="ARBA00023187"/>
    </source>
</evidence>
<feature type="domain" description="RRM" evidence="9">
    <location>
        <begin position="39"/>
        <end position="117"/>
    </location>
</feature>
<dbReference type="GeneID" id="100209751"/>
<dbReference type="Gene3D" id="3.30.70.330">
    <property type="match status" value="1"/>
</dbReference>
<keyword evidence="10" id="KW-1185">Reference proteome</keyword>
<name>A0ABM4CYY5_HYDVU</name>